<keyword evidence="8" id="KW-1185">Reference proteome</keyword>
<dbReference type="GO" id="GO:0005216">
    <property type="term" value="F:monoatomic ion channel activity"/>
    <property type="evidence" value="ECO:0007669"/>
    <property type="project" value="InterPro"/>
</dbReference>
<evidence type="ECO:0000256" key="3">
    <source>
        <dbReference type="ARBA" id="ARBA00022989"/>
    </source>
</evidence>
<dbReference type="PROSITE" id="PS00018">
    <property type="entry name" value="EF_HAND_1"/>
    <property type="match status" value="1"/>
</dbReference>
<comment type="caution">
    <text evidence="7">The sequence shown here is derived from an EMBL/GenBank/DDBJ whole genome shotgun (WGS) entry which is preliminary data.</text>
</comment>
<keyword evidence="2 5" id="KW-0812">Transmembrane</keyword>
<proteinExistence type="predicted"/>
<evidence type="ECO:0000259" key="6">
    <source>
        <dbReference type="PROSITE" id="PS50222"/>
    </source>
</evidence>
<dbReference type="PROSITE" id="PS50222">
    <property type="entry name" value="EF_HAND_2"/>
    <property type="match status" value="1"/>
</dbReference>
<evidence type="ECO:0000256" key="1">
    <source>
        <dbReference type="ARBA" id="ARBA00004141"/>
    </source>
</evidence>
<feature type="transmembrane region" description="Helical" evidence="5">
    <location>
        <begin position="90"/>
        <end position="114"/>
    </location>
</feature>
<keyword evidence="4 5" id="KW-0472">Membrane</keyword>
<dbReference type="InterPro" id="IPR002048">
    <property type="entry name" value="EF_hand_dom"/>
</dbReference>
<gene>
    <name evidence="7" type="primary">Cacna1b</name>
    <name evidence="7" type="ORF">SNAT2548_LOCUS9433</name>
</gene>
<reference evidence="7" key="1">
    <citation type="submission" date="2021-02" db="EMBL/GenBank/DDBJ databases">
        <authorList>
            <person name="Dougan E. K."/>
            <person name="Rhodes N."/>
            <person name="Thang M."/>
            <person name="Chan C."/>
        </authorList>
    </citation>
    <scope>NUCLEOTIDE SEQUENCE</scope>
</reference>
<dbReference type="InterPro" id="IPR018247">
    <property type="entry name" value="EF_Hand_1_Ca_BS"/>
</dbReference>
<dbReference type="OrthoDB" id="10287561at2759"/>
<dbReference type="Pfam" id="PF00520">
    <property type="entry name" value="Ion_trans"/>
    <property type="match status" value="1"/>
</dbReference>
<comment type="subcellular location">
    <subcellularLocation>
        <location evidence="1">Membrane</location>
        <topology evidence="1">Multi-pass membrane protein</topology>
    </subcellularLocation>
</comment>
<dbReference type="InterPro" id="IPR005821">
    <property type="entry name" value="Ion_trans_dom"/>
</dbReference>
<dbReference type="Gene3D" id="1.10.287.70">
    <property type="match status" value="1"/>
</dbReference>
<evidence type="ECO:0000256" key="2">
    <source>
        <dbReference type="ARBA" id="ARBA00022692"/>
    </source>
</evidence>
<dbReference type="AlphaFoldDB" id="A0A812KVM9"/>
<feature type="domain" description="EF-hand" evidence="6">
    <location>
        <begin position="138"/>
        <end position="173"/>
    </location>
</feature>
<name>A0A812KVM9_9DINO</name>
<organism evidence="7 8">
    <name type="scientific">Symbiodinium natans</name>
    <dbReference type="NCBI Taxonomy" id="878477"/>
    <lineage>
        <taxon>Eukaryota</taxon>
        <taxon>Sar</taxon>
        <taxon>Alveolata</taxon>
        <taxon>Dinophyceae</taxon>
        <taxon>Suessiales</taxon>
        <taxon>Symbiodiniaceae</taxon>
        <taxon>Symbiodinium</taxon>
    </lineage>
</organism>
<dbReference type="EMBL" id="CAJNDS010000735">
    <property type="protein sequence ID" value="CAE7230998.1"/>
    <property type="molecule type" value="Genomic_DNA"/>
</dbReference>
<protein>
    <submittedName>
        <fullName evidence="7">Cacna1b protein</fullName>
    </submittedName>
</protein>
<evidence type="ECO:0000256" key="5">
    <source>
        <dbReference type="SAM" id="Phobius"/>
    </source>
</evidence>
<feature type="transmembrane region" description="Helical" evidence="5">
    <location>
        <begin position="55"/>
        <end position="84"/>
    </location>
</feature>
<dbReference type="Proteomes" id="UP000604046">
    <property type="component" value="Unassembled WGS sequence"/>
</dbReference>
<feature type="transmembrane region" description="Helical" evidence="5">
    <location>
        <begin position="12"/>
        <end position="34"/>
    </location>
</feature>
<evidence type="ECO:0000313" key="7">
    <source>
        <dbReference type="EMBL" id="CAE7230998.1"/>
    </source>
</evidence>
<accession>A0A812KVM9</accession>
<evidence type="ECO:0000256" key="4">
    <source>
        <dbReference type="ARBA" id="ARBA00023136"/>
    </source>
</evidence>
<sequence length="182" mass="20797">MWHLVNGLLNSAQLMISVFMLLMLSIYIFACLGIELITKDERLKTHPDTAEIVNYYFPSLPLTMVTLIQFITLDSIGAIYFPIVCVRPRLIFFFGPILMILPITLMNLVTAVLVEHGLENAQLETAEENRNRARYIKKSVVELGELFEELDRDRNGLITPFELNMVPPENATWPQGGRDSLR</sequence>
<dbReference type="GO" id="GO:0016020">
    <property type="term" value="C:membrane"/>
    <property type="evidence" value="ECO:0007669"/>
    <property type="project" value="UniProtKB-SubCell"/>
</dbReference>
<keyword evidence="3 5" id="KW-1133">Transmembrane helix</keyword>
<evidence type="ECO:0000313" key="8">
    <source>
        <dbReference type="Proteomes" id="UP000604046"/>
    </source>
</evidence>
<dbReference type="GO" id="GO:0005509">
    <property type="term" value="F:calcium ion binding"/>
    <property type="evidence" value="ECO:0007669"/>
    <property type="project" value="InterPro"/>
</dbReference>